<keyword evidence="7" id="KW-1185">Reference proteome</keyword>
<dbReference type="PANTHER" id="PTHR47618:SF2">
    <property type="entry name" value="CYCLIC-DI-AMP PHOSPHODIESTERASE GDPP"/>
    <property type="match status" value="1"/>
</dbReference>
<dbReference type="InterPro" id="IPR000160">
    <property type="entry name" value="GGDEF_dom"/>
</dbReference>
<organism evidence="6 7">
    <name type="scientific">Enterococcus gallinarum</name>
    <dbReference type="NCBI Taxonomy" id="1353"/>
    <lineage>
        <taxon>Bacteria</taxon>
        <taxon>Bacillati</taxon>
        <taxon>Bacillota</taxon>
        <taxon>Bacilli</taxon>
        <taxon>Lactobacillales</taxon>
        <taxon>Enterococcaceae</taxon>
        <taxon>Enterococcus</taxon>
    </lineage>
</organism>
<keyword evidence="6" id="KW-0378">Hydrolase</keyword>
<protein>
    <submittedName>
        <fullName evidence="2">DHH family phosphoesterase</fullName>
    </submittedName>
    <submittedName>
        <fullName evidence="6">DHH family protein</fullName>
        <ecNumber evidence="6">3.6.1.1</ecNumber>
    </submittedName>
</protein>
<dbReference type="EMBL" id="JARPZN010000016">
    <property type="protein sequence ID" value="MDT2691578.1"/>
    <property type="molecule type" value="Genomic_DNA"/>
</dbReference>
<evidence type="ECO:0000259" key="1">
    <source>
        <dbReference type="PROSITE" id="PS50887"/>
    </source>
</evidence>
<dbReference type="InterPro" id="IPR001667">
    <property type="entry name" value="DDH_dom"/>
</dbReference>
<proteinExistence type="predicted"/>
<dbReference type="OrthoDB" id="9759476at2"/>
<dbReference type="Pfam" id="PF02272">
    <property type="entry name" value="DHHA1"/>
    <property type="match status" value="1"/>
</dbReference>
<gene>
    <name evidence="6" type="primary">ppaC_2</name>
    <name evidence="5" type="ORF">EGM181_00200</name>
    <name evidence="2" type="ORF">HWH42_07070</name>
    <name evidence="6" type="ORF">NCTC12360_02261</name>
    <name evidence="4" type="ORF">P7E30_15475</name>
    <name evidence="3" type="ORF">QRX88_12395</name>
</gene>
<dbReference type="EC" id="3.6.1.1" evidence="6"/>
<dbReference type="InterPro" id="IPR051319">
    <property type="entry name" value="Oligoribo/pAp-PDE_c-di-AMP_PDE"/>
</dbReference>
<evidence type="ECO:0000313" key="10">
    <source>
        <dbReference type="Proteomes" id="UP001241571"/>
    </source>
</evidence>
<evidence type="ECO:0000313" key="6">
    <source>
        <dbReference type="EMBL" id="STD83775.1"/>
    </source>
</evidence>
<evidence type="ECO:0000313" key="4">
    <source>
        <dbReference type="EMBL" id="MDT2691578.1"/>
    </source>
</evidence>
<accession>A0A1L8U149</accession>
<dbReference type="Proteomes" id="UP000516696">
    <property type="component" value="Chromosome"/>
</dbReference>
<dbReference type="PROSITE" id="PS50887">
    <property type="entry name" value="GGDEF"/>
    <property type="match status" value="1"/>
</dbReference>
<dbReference type="GO" id="GO:0003676">
    <property type="term" value="F:nucleic acid binding"/>
    <property type="evidence" value="ECO:0007669"/>
    <property type="project" value="InterPro"/>
</dbReference>
<dbReference type="GeneID" id="93222651"/>
<feature type="domain" description="GGDEF" evidence="1">
    <location>
        <begin position="1"/>
        <end position="128"/>
    </location>
</feature>
<dbReference type="InterPro" id="IPR038763">
    <property type="entry name" value="DHH_sf"/>
</dbReference>
<dbReference type="InterPro" id="IPR003156">
    <property type="entry name" value="DHHA1_dom"/>
</dbReference>
<evidence type="ECO:0000313" key="3">
    <source>
        <dbReference type="EMBL" id="MDL4936519.1"/>
    </source>
</evidence>
<dbReference type="FunFam" id="3.90.1640.10:FF:000002">
    <property type="entry name" value="Cyclic-di-AMP phosphodiesterase"/>
    <property type="match status" value="1"/>
</dbReference>
<dbReference type="Pfam" id="PF01368">
    <property type="entry name" value="DHH"/>
    <property type="match status" value="1"/>
</dbReference>
<reference evidence="5 8" key="2">
    <citation type="submission" date="2020-03" db="EMBL/GenBank/DDBJ databases">
        <title>Characterization of ganglioside-mimicking enterococci.</title>
        <authorList>
            <person name="Patry R.T."/>
            <person name="Nothaft H."/>
            <person name="Bridger R."/>
            <person name="Shajahan A."/>
            <person name="Huynh S."/>
            <person name="Sanchez S."/>
            <person name="Azadi P."/>
            <person name="Cooper K."/>
            <person name="Miller W.G."/>
            <person name="Parker C.T."/>
            <person name="Wells L."/>
            <person name="Szymanski C.M."/>
        </authorList>
    </citation>
    <scope>NUCLEOTIDE SEQUENCE [LARGE SCALE GENOMIC DNA]</scope>
    <source>
        <strain evidence="5 8">EGM181</strain>
    </source>
</reference>
<evidence type="ECO:0000313" key="7">
    <source>
        <dbReference type="Proteomes" id="UP000254807"/>
    </source>
</evidence>
<evidence type="ECO:0000313" key="8">
    <source>
        <dbReference type="Proteomes" id="UP000516696"/>
    </source>
</evidence>
<dbReference type="RefSeq" id="WP_003129254.1">
    <property type="nucleotide sequence ID" value="NZ_BSYC01000001.1"/>
</dbReference>
<dbReference type="Gene3D" id="3.90.1640.10">
    <property type="entry name" value="inorganic pyrophosphatase (n-terminal core)"/>
    <property type="match status" value="1"/>
</dbReference>
<dbReference type="AlphaFoldDB" id="A0A1L8U149"/>
<dbReference type="EMBL" id="UFYW01000001">
    <property type="protein sequence ID" value="STD83775.1"/>
    <property type="molecule type" value="Genomic_DNA"/>
</dbReference>
<dbReference type="EMBL" id="JABXJK010000034">
    <property type="protein sequence ID" value="MBA0972342.1"/>
    <property type="molecule type" value="Genomic_DNA"/>
</dbReference>
<reference evidence="6 7" key="1">
    <citation type="submission" date="2018-06" db="EMBL/GenBank/DDBJ databases">
        <authorList>
            <consortium name="Pathogen Informatics"/>
            <person name="Doyle S."/>
        </authorList>
    </citation>
    <scope>NUCLEOTIDE SEQUENCE [LARGE SCALE GENOMIC DNA]</scope>
    <source>
        <strain evidence="6 7">NCTC12360</strain>
    </source>
</reference>
<evidence type="ECO:0000313" key="9">
    <source>
        <dbReference type="Proteomes" id="UP000571857"/>
    </source>
</evidence>
<dbReference type="Proteomes" id="UP001241571">
    <property type="component" value="Unassembled WGS sequence"/>
</dbReference>
<evidence type="ECO:0000313" key="5">
    <source>
        <dbReference type="EMBL" id="QOG25816.1"/>
    </source>
</evidence>
<evidence type="ECO:0000313" key="2">
    <source>
        <dbReference type="EMBL" id="MBA0972342.1"/>
    </source>
</evidence>
<dbReference type="GO" id="GO:0004427">
    <property type="term" value="F:inorganic diphosphate phosphatase activity"/>
    <property type="evidence" value="ECO:0007669"/>
    <property type="project" value="UniProtKB-EC"/>
</dbReference>
<dbReference type="SUPFAM" id="SSF64182">
    <property type="entry name" value="DHH phosphoesterases"/>
    <property type="match status" value="1"/>
</dbReference>
<dbReference type="Pfam" id="PF24898">
    <property type="entry name" value="GGDEF_GdpP"/>
    <property type="match status" value="1"/>
</dbReference>
<dbReference type="Proteomes" id="UP000571857">
    <property type="component" value="Unassembled WGS sequence"/>
</dbReference>
<name>A0A1L8U149_ENTGA</name>
<dbReference type="Gene3D" id="3.10.310.30">
    <property type="match status" value="1"/>
</dbReference>
<dbReference type="EMBL" id="JASUBT010000008">
    <property type="protein sequence ID" value="MDL4936519.1"/>
    <property type="molecule type" value="Genomic_DNA"/>
</dbReference>
<dbReference type="EMBL" id="CP050485">
    <property type="protein sequence ID" value="QOG25816.1"/>
    <property type="molecule type" value="Genomic_DNA"/>
</dbReference>
<dbReference type="PANTHER" id="PTHR47618">
    <property type="entry name" value="BIFUNCTIONAL OLIGORIBONUCLEASE AND PAP PHOSPHATASE NRNA"/>
    <property type="match status" value="1"/>
</dbReference>
<dbReference type="Proteomes" id="UP000254807">
    <property type="component" value="Unassembled WGS sequence"/>
</dbReference>
<reference evidence="2 9" key="3">
    <citation type="submission" date="2020-06" db="EMBL/GenBank/DDBJ databases">
        <title>Crossreactivity between MHC class I-restricted antigens from cancer cells and an enterococcal bacteriophage.</title>
        <authorList>
            <person name="Fluckiger A."/>
            <person name="Daillere R."/>
            <person name="Sassi M."/>
            <person name="Cattoir V."/>
            <person name="Kroemer G."/>
            <person name="Zitvogel L."/>
        </authorList>
    </citation>
    <scope>NUCLEOTIDE SEQUENCE [LARGE SCALE GENOMIC DNA]</scope>
    <source>
        <strain evidence="2 9">EG4</strain>
    </source>
</reference>
<reference evidence="4" key="4">
    <citation type="submission" date="2023-03" db="EMBL/GenBank/DDBJ databases">
        <authorList>
            <person name="Shen W."/>
            <person name="Cai J."/>
        </authorList>
    </citation>
    <scope>NUCLEOTIDE SEQUENCE</scope>
    <source>
        <strain evidence="4">K69-2</strain>
    </source>
</reference>
<sequence>MSAIGLISIDNYDDLIDKKDDKQISYLNSLITTLISDWASENHIFYKRINSERFLFVAKIEDIEKMKKGNFEFLTRVRNIAEKNDLALTISMGISYGEESLETIGEVAQNNLDIALVRGGDQVVLKKADEEAKPQFFGGNTDGTPKRTRVRSRAMSTTLKKIFADNKKVFIMGHRYPDMDALGAAFGVAYMAMMSERECYIILNPKEITADIERVLEELKKYPDLERIVISGEEAVTLSNEESVLVMVDYHKPSMSISQKVYDVFDKIAVIDHHRRGDEFPDKPLLTYIESTASSASELVAELIQYRSTRKTQIPKFITTSLLAGIYVDTKNFSVRTTGRTFDIAGYLKNQGADTSLVQYMLSTDLDSYLMISELVSKSKHYKEDIVIAVADDKRVYDSVTVAKAADTLLSINGIHAAFVITRQPSKLIGISARSTGKINVQVLMEALGGGGHFTNAATQIKDKSLDEVKKMLIQELNKLERE</sequence>
<reference evidence="3 10" key="5">
    <citation type="submission" date="2023-06" db="EMBL/GenBank/DDBJ databases">
        <title>Acute promotion of culturable opportunistic pathogens and persistent increase of antibiotic resistance following antibiotic exposure in mouse gut microbiota.</title>
        <authorList>
            <person name="Li L."/>
            <person name="Wang B."/>
            <person name="Sun Y."/>
            <person name="Wang M."/>
            <person name="Xu H."/>
        </authorList>
    </citation>
    <scope>NUCLEOTIDE SEQUENCE [LARGE SCALE GENOMIC DNA]</scope>
    <source>
        <strain evidence="3 10">CRI2_2</strain>
    </source>
</reference>
<dbReference type="Proteomes" id="UP001183682">
    <property type="component" value="Unassembled WGS sequence"/>
</dbReference>